<sequence length="139" mass="15533">MYGSKTSKSKTGELGEDLACEYLNGKGYRILKRNYWKPWGEIDIIAVARTNTLVFVEVKALKENSSAGLPAQAGLLPEDNLTGSKLRKLQRVCRGFVADKPQLVREDRGWQIDLIAIRIPAGIDNPALEDCEISHYENI</sequence>
<dbReference type="InterPro" id="IPR011856">
    <property type="entry name" value="tRNA_endonuc-like_dom_sf"/>
</dbReference>
<evidence type="ECO:0000313" key="3">
    <source>
        <dbReference type="EMBL" id="OGY99667.1"/>
    </source>
</evidence>
<proteinExistence type="inferred from homology"/>
<dbReference type="InterPro" id="IPR011335">
    <property type="entry name" value="Restrct_endonuc-II-like"/>
</dbReference>
<comment type="caution">
    <text evidence="3">The sequence shown here is derived from an EMBL/GenBank/DDBJ whole genome shotgun (WGS) entry which is preliminary data.</text>
</comment>
<dbReference type="PANTHER" id="PTHR34039:SF1">
    <property type="entry name" value="UPF0102 PROTEIN YRAN"/>
    <property type="match status" value="1"/>
</dbReference>
<dbReference type="STRING" id="1798649.A3B13_01265"/>
<dbReference type="Proteomes" id="UP000176287">
    <property type="component" value="Unassembled WGS sequence"/>
</dbReference>
<dbReference type="GO" id="GO:0003676">
    <property type="term" value="F:nucleic acid binding"/>
    <property type="evidence" value="ECO:0007669"/>
    <property type="project" value="InterPro"/>
</dbReference>
<accession>A0A1G2CGX8</accession>
<dbReference type="AlphaFoldDB" id="A0A1G2CGX8"/>
<organism evidence="3 4">
    <name type="scientific">Candidatus Liptonbacteria bacterium RIFCSPLOWO2_01_FULL_45_15</name>
    <dbReference type="NCBI Taxonomy" id="1798649"/>
    <lineage>
        <taxon>Bacteria</taxon>
        <taxon>Candidatus Liptoniibacteriota</taxon>
    </lineage>
</organism>
<dbReference type="EMBL" id="MHKZ01000035">
    <property type="protein sequence ID" value="OGY99667.1"/>
    <property type="molecule type" value="Genomic_DNA"/>
</dbReference>
<dbReference type="Pfam" id="PF02021">
    <property type="entry name" value="UPF0102"/>
    <property type="match status" value="1"/>
</dbReference>
<evidence type="ECO:0000256" key="2">
    <source>
        <dbReference type="HAMAP-Rule" id="MF_00048"/>
    </source>
</evidence>
<dbReference type="PANTHER" id="PTHR34039">
    <property type="entry name" value="UPF0102 PROTEIN YRAN"/>
    <property type="match status" value="1"/>
</dbReference>
<reference evidence="3 4" key="1">
    <citation type="journal article" date="2016" name="Nat. Commun.">
        <title>Thousands of microbial genomes shed light on interconnected biogeochemical processes in an aquifer system.</title>
        <authorList>
            <person name="Anantharaman K."/>
            <person name="Brown C.T."/>
            <person name="Hug L.A."/>
            <person name="Sharon I."/>
            <person name="Castelle C.J."/>
            <person name="Probst A.J."/>
            <person name="Thomas B.C."/>
            <person name="Singh A."/>
            <person name="Wilkins M.J."/>
            <person name="Karaoz U."/>
            <person name="Brodie E.L."/>
            <person name="Williams K.H."/>
            <person name="Hubbard S.S."/>
            <person name="Banfield J.F."/>
        </authorList>
    </citation>
    <scope>NUCLEOTIDE SEQUENCE [LARGE SCALE GENOMIC DNA]</scope>
</reference>
<dbReference type="InterPro" id="IPR003509">
    <property type="entry name" value="UPF0102_YraN-like"/>
</dbReference>
<comment type="similarity">
    <text evidence="1 2">Belongs to the UPF0102 family.</text>
</comment>
<gene>
    <name evidence="3" type="ORF">A3B13_01265</name>
</gene>
<dbReference type="Gene3D" id="3.40.1350.10">
    <property type="match status" value="1"/>
</dbReference>
<name>A0A1G2CGX8_9BACT</name>
<protein>
    <recommendedName>
        <fullName evidence="2">UPF0102 protein A3B13_01265</fullName>
    </recommendedName>
</protein>
<evidence type="ECO:0000256" key="1">
    <source>
        <dbReference type="ARBA" id="ARBA00006738"/>
    </source>
</evidence>
<dbReference type="HAMAP" id="MF_00048">
    <property type="entry name" value="UPF0102"/>
    <property type="match status" value="1"/>
</dbReference>
<evidence type="ECO:0000313" key="4">
    <source>
        <dbReference type="Proteomes" id="UP000176287"/>
    </source>
</evidence>
<dbReference type="SUPFAM" id="SSF52980">
    <property type="entry name" value="Restriction endonuclease-like"/>
    <property type="match status" value="1"/>
</dbReference>